<dbReference type="AlphaFoldDB" id="A0A562IQC8"/>
<evidence type="ECO:0000313" key="12">
    <source>
        <dbReference type="EMBL" id="TWH72804.1"/>
    </source>
</evidence>
<dbReference type="InterPro" id="IPR011712">
    <property type="entry name" value="Sig_transdc_His_kin_sub3_dim/P"/>
</dbReference>
<dbReference type="GO" id="GO:0000155">
    <property type="term" value="F:phosphorelay sensor kinase activity"/>
    <property type="evidence" value="ECO:0007669"/>
    <property type="project" value="InterPro"/>
</dbReference>
<feature type="compositionally biased region" description="Gly residues" evidence="9">
    <location>
        <begin position="301"/>
        <end position="310"/>
    </location>
</feature>
<proteinExistence type="predicted"/>
<dbReference type="EC" id="2.7.13.3" evidence="2"/>
<name>A0A562IQC8_9ACTN</name>
<evidence type="ECO:0000256" key="3">
    <source>
        <dbReference type="ARBA" id="ARBA00022553"/>
    </source>
</evidence>
<dbReference type="Gene3D" id="3.30.565.10">
    <property type="entry name" value="Histidine kinase-like ATPase, C-terminal domain"/>
    <property type="match status" value="1"/>
</dbReference>
<comment type="catalytic activity">
    <reaction evidence="1">
        <text>ATP + protein L-histidine = ADP + protein N-phospho-L-histidine.</text>
        <dbReference type="EC" id="2.7.13.3"/>
    </reaction>
</comment>
<keyword evidence="4" id="KW-0808">Transferase</keyword>
<evidence type="ECO:0000256" key="4">
    <source>
        <dbReference type="ARBA" id="ARBA00022679"/>
    </source>
</evidence>
<evidence type="ECO:0000256" key="7">
    <source>
        <dbReference type="ARBA" id="ARBA00022840"/>
    </source>
</evidence>
<evidence type="ECO:0000256" key="8">
    <source>
        <dbReference type="ARBA" id="ARBA00023012"/>
    </source>
</evidence>
<dbReference type="Gene3D" id="1.20.5.1930">
    <property type="match status" value="1"/>
</dbReference>
<keyword evidence="8" id="KW-0902">Two-component regulatory system</keyword>
<dbReference type="CDD" id="cd16917">
    <property type="entry name" value="HATPase_UhpB-NarQ-NarX-like"/>
    <property type="match status" value="1"/>
</dbReference>
<organism evidence="12 13">
    <name type="scientific">Modestobacter roseus</name>
    <dbReference type="NCBI Taxonomy" id="1181884"/>
    <lineage>
        <taxon>Bacteria</taxon>
        <taxon>Bacillati</taxon>
        <taxon>Actinomycetota</taxon>
        <taxon>Actinomycetes</taxon>
        <taxon>Geodermatophilales</taxon>
        <taxon>Geodermatophilaceae</taxon>
        <taxon>Modestobacter</taxon>
    </lineage>
</organism>
<keyword evidence="5" id="KW-0547">Nucleotide-binding</keyword>
<keyword evidence="7" id="KW-0067">ATP-binding</keyword>
<dbReference type="PANTHER" id="PTHR24421">
    <property type="entry name" value="NITRATE/NITRITE SENSOR PROTEIN NARX-RELATED"/>
    <property type="match status" value="1"/>
</dbReference>
<feature type="transmembrane region" description="Helical" evidence="10">
    <location>
        <begin position="176"/>
        <end position="195"/>
    </location>
</feature>
<protein>
    <recommendedName>
        <fullName evidence="2">histidine kinase</fullName>
        <ecNumber evidence="2">2.7.13.3</ecNumber>
    </recommendedName>
</protein>
<dbReference type="Pfam" id="PF07730">
    <property type="entry name" value="HisKA_3"/>
    <property type="match status" value="1"/>
</dbReference>
<dbReference type="Proteomes" id="UP000321490">
    <property type="component" value="Unassembled WGS sequence"/>
</dbReference>
<keyword evidence="10" id="KW-1133">Transmembrane helix</keyword>
<dbReference type="RefSeq" id="WP_153362269.1">
    <property type="nucleotide sequence ID" value="NZ_JABGDC010000216.1"/>
</dbReference>
<evidence type="ECO:0000256" key="1">
    <source>
        <dbReference type="ARBA" id="ARBA00000085"/>
    </source>
</evidence>
<evidence type="ECO:0000256" key="5">
    <source>
        <dbReference type="ARBA" id="ARBA00022741"/>
    </source>
</evidence>
<evidence type="ECO:0000256" key="2">
    <source>
        <dbReference type="ARBA" id="ARBA00012438"/>
    </source>
</evidence>
<feature type="transmembrane region" description="Helical" evidence="10">
    <location>
        <begin position="147"/>
        <end position="167"/>
    </location>
</feature>
<keyword evidence="10" id="KW-0472">Membrane</keyword>
<keyword evidence="3" id="KW-0597">Phosphoprotein</keyword>
<sequence length="450" mass="47322">MTTHPGSAEGGGAADQGVEHPFLVPAQLLADPGAAPERGPDTGGSTAGRRRVRRSFRDWTVDVTAFVVSVLVGLVLLGSALSQPEPPPDGLLFADLVLGSLGCAALWLRRRWPVGVAVALALVASFSDMVAIACLFSLFTVAVHRRWPTVAAVTGISVASFSVYLLVRPDPEVPTWALTLLGLVATAAVVAWGMFVRARRQLVLSLHDRALRAEHEQQLRVEQARHTERTRIAREMHDVLAHRLSLLSMHAGALEFRPDAPAAEVAQAAGVVRASARQALEDLREVIGVLRHNGDGDGGEGDGGAGGGDPGTRPQPTLADVPVLVEESRRAGVRLRVQYRVPELAAAPPGLGRSAYRVVQEGLTNARKHAPGTVTTVLVEGAPGTGLVVELRNPAPAGRDTAPALPGAGTGLVGLLERVSLGGGNLEHGWTADGEFRLRAELPWPAEHPA</sequence>
<gene>
    <name evidence="12" type="ORF">JD78_01326</name>
</gene>
<feature type="region of interest" description="Disordered" evidence="9">
    <location>
        <begin position="290"/>
        <end position="317"/>
    </location>
</feature>
<feature type="transmembrane region" description="Helical" evidence="10">
    <location>
        <begin position="59"/>
        <end position="78"/>
    </location>
</feature>
<reference evidence="12 13" key="1">
    <citation type="submission" date="2019-07" db="EMBL/GenBank/DDBJ databases">
        <title>R&amp;d 2014.</title>
        <authorList>
            <person name="Klenk H.-P."/>
        </authorList>
    </citation>
    <scope>NUCLEOTIDE SEQUENCE [LARGE SCALE GENOMIC DNA]</scope>
    <source>
        <strain evidence="12 13">DSM 45764</strain>
    </source>
</reference>
<evidence type="ECO:0000256" key="10">
    <source>
        <dbReference type="SAM" id="Phobius"/>
    </source>
</evidence>
<dbReference type="GO" id="GO:0005524">
    <property type="term" value="F:ATP binding"/>
    <property type="evidence" value="ECO:0007669"/>
    <property type="project" value="UniProtKB-KW"/>
</dbReference>
<feature type="transmembrane region" description="Helical" evidence="10">
    <location>
        <begin position="115"/>
        <end position="141"/>
    </location>
</feature>
<evidence type="ECO:0000256" key="6">
    <source>
        <dbReference type="ARBA" id="ARBA00022777"/>
    </source>
</evidence>
<dbReference type="InterPro" id="IPR050482">
    <property type="entry name" value="Sensor_HK_TwoCompSys"/>
</dbReference>
<dbReference type="OrthoDB" id="227596at2"/>
<feature type="domain" description="Signal transduction histidine kinase subgroup 3 dimerisation and phosphoacceptor" evidence="11">
    <location>
        <begin position="228"/>
        <end position="293"/>
    </location>
</feature>
<dbReference type="PANTHER" id="PTHR24421:SF10">
    <property type="entry name" value="NITRATE_NITRITE SENSOR PROTEIN NARQ"/>
    <property type="match status" value="1"/>
</dbReference>
<evidence type="ECO:0000256" key="9">
    <source>
        <dbReference type="SAM" id="MobiDB-lite"/>
    </source>
</evidence>
<dbReference type="InterPro" id="IPR036890">
    <property type="entry name" value="HATPase_C_sf"/>
</dbReference>
<keyword evidence="10" id="KW-0812">Transmembrane</keyword>
<feature type="transmembrane region" description="Helical" evidence="10">
    <location>
        <begin position="90"/>
        <end position="108"/>
    </location>
</feature>
<keyword evidence="13" id="KW-1185">Reference proteome</keyword>
<evidence type="ECO:0000259" key="11">
    <source>
        <dbReference type="Pfam" id="PF07730"/>
    </source>
</evidence>
<accession>A0A562IQC8</accession>
<dbReference type="GO" id="GO:0016020">
    <property type="term" value="C:membrane"/>
    <property type="evidence" value="ECO:0007669"/>
    <property type="project" value="InterPro"/>
</dbReference>
<evidence type="ECO:0000313" key="13">
    <source>
        <dbReference type="Proteomes" id="UP000321490"/>
    </source>
</evidence>
<dbReference type="EMBL" id="VLKF01000001">
    <property type="protein sequence ID" value="TWH72804.1"/>
    <property type="molecule type" value="Genomic_DNA"/>
</dbReference>
<keyword evidence="6 12" id="KW-0418">Kinase</keyword>
<comment type="caution">
    <text evidence="12">The sequence shown here is derived from an EMBL/GenBank/DDBJ whole genome shotgun (WGS) entry which is preliminary data.</text>
</comment>
<dbReference type="GO" id="GO:0046983">
    <property type="term" value="F:protein dimerization activity"/>
    <property type="evidence" value="ECO:0007669"/>
    <property type="project" value="InterPro"/>
</dbReference>